<dbReference type="InterPro" id="IPR012337">
    <property type="entry name" value="RNaseH-like_sf"/>
</dbReference>
<organism evidence="3 4">
    <name type="scientific">Gossypium australe</name>
    <dbReference type="NCBI Taxonomy" id="47621"/>
    <lineage>
        <taxon>Eukaryota</taxon>
        <taxon>Viridiplantae</taxon>
        <taxon>Streptophyta</taxon>
        <taxon>Embryophyta</taxon>
        <taxon>Tracheophyta</taxon>
        <taxon>Spermatophyta</taxon>
        <taxon>Magnoliopsida</taxon>
        <taxon>eudicotyledons</taxon>
        <taxon>Gunneridae</taxon>
        <taxon>Pentapetalae</taxon>
        <taxon>rosids</taxon>
        <taxon>malvids</taxon>
        <taxon>Malvales</taxon>
        <taxon>Malvaceae</taxon>
        <taxon>Malvoideae</taxon>
        <taxon>Gossypium</taxon>
    </lineage>
</organism>
<protein>
    <submittedName>
        <fullName evidence="3">Reverse transcriptase</fullName>
    </submittedName>
</protein>
<dbReference type="PANTHER" id="PTHR48475:SF1">
    <property type="entry name" value="RNASE H TYPE-1 DOMAIN-CONTAINING PROTEIN"/>
    <property type="match status" value="1"/>
</dbReference>
<evidence type="ECO:0000259" key="2">
    <source>
        <dbReference type="PROSITE" id="PS50879"/>
    </source>
</evidence>
<dbReference type="EMBL" id="SMMG02000037">
    <property type="protein sequence ID" value="KAA3452196.1"/>
    <property type="molecule type" value="Genomic_DNA"/>
</dbReference>
<keyword evidence="3" id="KW-0695">RNA-directed DNA polymerase</keyword>
<feature type="domain" description="RNase H type-1" evidence="2">
    <location>
        <begin position="339"/>
        <end position="468"/>
    </location>
</feature>
<dbReference type="InterPro" id="IPR000477">
    <property type="entry name" value="RT_dom"/>
</dbReference>
<proteinExistence type="predicted"/>
<dbReference type="InterPro" id="IPR043128">
    <property type="entry name" value="Rev_trsase/Diguanyl_cyclase"/>
</dbReference>
<dbReference type="Gene3D" id="3.10.10.10">
    <property type="entry name" value="HIV Type 1 Reverse Transcriptase, subunit A, domain 1"/>
    <property type="match status" value="1"/>
</dbReference>
<accession>A0A5B6U600</accession>
<dbReference type="InterPro" id="IPR043502">
    <property type="entry name" value="DNA/RNA_pol_sf"/>
</dbReference>
<evidence type="ECO:0000313" key="4">
    <source>
        <dbReference type="Proteomes" id="UP000325315"/>
    </source>
</evidence>
<dbReference type="OrthoDB" id="1108439at2759"/>
<dbReference type="PROSITE" id="PS50879">
    <property type="entry name" value="RNASE_H_1"/>
    <property type="match status" value="1"/>
</dbReference>
<dbReference type="Pfam" id="PF13456">
    <property type="entry name" value="RVT_3"/>
    <property type="match status" value="1"/>
</dbReference>
<dbReference type="Gene3D" id="1.10.340.70">
    <property type="match status" value="1"/>
</dbReference>
<dbReference type="Gene3D" id="3.30.70.270">
    <property type="match status" value="2"/>
</dbReference>
<reference evidence="4" key="1">
    <citation type="journal article" date="2019" name="Plant Biotechnol. J.">
        <title>Genome sequencing of the Australian wild diploid species Gossypium australe highlights disease resistance and delayed gland morphogenesis.</title>
        <authorList>
            <person name="Cai Y."/>
            <person name="Cai X."/>
            <person name="Wang Q."/>
            <person name="Wang P."/>
            <person name="Zhang Y."/>
            <person name="Cai C."/>
            <person name="Xu Y."/>
            <person name="Wang K."/>
            <person name="Zhou Z."/>
            <person name="Wang C."/>
            <person name="Geng S."/>
            <person name="Li B."/>
            <person name="Dong Q."/>
            <person name="Hou Y."/>
            <person name="Wang H."/>
            <person name="Ai P."/>
            <person name="Liu Z."/>
            <person name="Yi F."/>
            <person name="Sun M."/>
            <person name="An G."/>
            <person name="Cheng J."/>
            <person name="Zhang Y."/>
            <person name="Shi Q."/>
            <person name="Xie Y."/>
            <person name="Shi X."/>
            <person name="Chang Y."/>
            <person name="Huang F."/>
            <person name="Chen Y."/>
            <person name="Hong S."/>
            <person name="Mi L."/>
            <person name="Sun Q."/>
            <person name="Zhang L."/>
            <person name="Zhou B."/>
            <person name="Peng R."/>
            <person name="Zhang X."/>
            <person name="Liu F."/>
        </authorList>
    </citation>
    <scope>NUCLEOTIDE SEQUENCE [LARGE SCALE GENOMIC DNA]</scope>
    <source>
        <strain evidence="4">cv. PA1801</strain>
    </source>
</reference>
<evidence type="ECO:0000313" key="3">
    <source>
        <dbReference type="EMBL" id="KAA3452196.1"/>
    </source>
</evidence>
<evidence type="ECO:0000256" key="1">
    <source>
        <dbReference type="SAM" id="MobiDB-lite"/>
    </source>
</evidence>
<dbReference type="CDD" id="cd01647">
    <property type="entry name" value="RT_LTR"/>
    <property type="match status" value="1"/>
</dbReference>
<dbReference type="SUPFAM" id="SSF53098">
    <property type="entry name" value="Ribonuclease H-like"/>
    <property type="match status" value="1"/>
</dbReference>
<dbReference type="Gene3D" id="3.30.420.10">
    <property type="entry name" value="Ribonuclease H-like superfamily/Ribonuclease H"/>
    <property type="match status" value="2"/>
</dbReference>
<dbReference type="Pfam" id="PF00078">
    <property type="entry name" value="RVT_1"/>
    <property type="match status" value="1"/>
</dbReference>
<dbReference type="InterPro" id="IPR036397">
    <property type="entry name" value="RNaseH_sf"/>
</dbReference>
<dbReference type="GO" id="GO:0003676">
    <property type="term" value="F:nucleic acid binding"/>
    <property type="evidence" value="ECO:0007669"/>
    <property type="project" value="InterPro"/>
</dbReference>
<keyword evidence="3" id="KW-0548">Nucleotidyltransferase</keyword>
<dbReference type="GO" id="GO:0003964">
    <property type="term" value="F:RNA-directed DNA polymerase activity"/>
    <property type="evidence" value="ECO:0007669"/>
    <property type="project" value="UniProtKB-KW"/>
</dbReference>
<gene>
    <name evidence="3" type="ORF">EPI10_034383</name>
</gene>
<dbReference type="SUPFAM" id="SSF56672">
    <property type="entry name" value="DNA/RNA polymerases"/>
    <property type="match status" value="1"/>
</dbReference>
<keyword evidence="4" id="KW-1185">Reference proteome</keyword>
<dbReference type="Proteomes" id="UP000325315">
    <property type="component" value="Unassembled WGS sequence"/>
</dbReference>
<feature type="compositionally biased region" description="Polar residues" evidence="1">
    <location>
        <begin position="680"/>
        <end position="692"/>
    </location>
</feature>
<feature type="region of interest" description="Disordered" evidence="1">
    <location>
        <begin position="665"/>
        <end position="703"/>
    </location>
</feature>
<dbReference type="GO" id="GO:0004523">
    <property type="term" value="F:RNA-DNA hybrid ribonuclease activity"/>
    <property type="evidence" value="ECO:0007669"/>
    <property type="project" value="InterPro"/>
</dbReference>
<dbReference type="PANTHER" id="PTHR48475">
    <property type="entry name" value="RIBONUCLEASE H"/>
    <property type="match status" value="1"/>
</dbReference>
<feature type="compositionally biased region" description="Low complexity" evidence="1">
    <location>
        <begin position="669"/>
        <end position="679"/>
    </location>
</feature>
<dbReference type="CDD" id="cd09279">
    <property type="entry name" value="RNase_HI_like"/>
    <property type="match status" value="1"/>
</dbReference>
<name>A0A5B6U600_9ROSI</name>
<sequence length="832" mass="92805">MPGVPREKAEHSLHLVKTAKPVKQKLRHLNKHCPKDPFPLPRIDQVVDSTAGCLLLSFLDCYSGYHQIALNPADQDKTAFITPHGIYCYKTMTFGLKNAGATYQKAIQGCLDTQIGRNAEAYVDDVVVKTYDPDALIADLQETFNNLRRFRWKLNPTKCVFGVPSGKLLGFLVSQRGIEANPTKIKAIQDLPPPKNKKEVMKLTGMMAALSRFISKLGERGAPFFKILRKADKFEWTPEANQALADLKAFLITPPVLAGPKRNEPLLLYIAATTNVVSTALVVERQEDGHSYPVQRPVYYVSEVLGESKLRSRQSIKSQVLVDFLAEWTELQAPTPAEPPEHWTMYFDGALNLEGAGAGVLFISPEGKHLKYVLQIHYQATNNGAEYEALIHGLRIAITLGIKRLLCYGDSKVVVQQVNKNWECSKETMDAYCAEVRKLEAHFYGLECRHIPREENVAADVLSKLGSKRSQVPAGIFVQDLRKPSIKLTNESDPTTSADQVVAAVSTDPEACNEEDWREPIIAFIKNDRMTVKNNLEEDKVALEQLSRRSANYVVIGSELYRKSVSSGVLMKCILRSKGLALLHEVHSGSCSNHAAAKTLVGKIYRSGFFWPTAVSDAKELVQRCAGCQFFQKQKHLPAQTLRTIPPSWPFAVWGLDNVGPFKPAQGGSSTYSSRWTSSPNGSSRSTYITRRQPTHGATGKSSANGMVLDALKKEIYDALNPRAGRWAKEVPHVVWGLRTQRSRATGYSPFFMVYGSEAVLPADLAFTAPRIKNYEEGEAESSRQVDVDALEEHRLCALTRHARHEQQIRRYHDRNVKERSLNVGDLAYAES</sequence>
<dbReference type="AlphaFoldDB" id="A0A5B6U600"/>
<keyword evidence="3" id="KW-0808">Transferase</keyword>
<comment type="caution">
    <text evidence="3">The sequence shown here is derived from an EMBL/GenBank/DDBJ whole genome shotgun (WGS) entry which is preliminary data.</text>
</comment>
<dbReference type="InterPro" id="IPR002156">
    <property type="entry name" value="RNaseH_domain"/>
</dbReference>